<dbReference type="Proteomes" id="UP000033140">
    <property type="component" value="Unassembled WGS sequence"/>
</dbReference>
<dbReference type="CDD" id="cd00051">
    <property type="entry name" value="EFh"/>
    <property type="match status" value="1"/>
</dbReference>
<reference evidence="4 5" key="1">
    <citation type="journal article" date="2011" name="J. Gen. Appl. Microbiol.">
        <title>Draft genome sequencing of the enigmatic yeast Saitoella complicata.</title>
        <authorList>
            <person name="Nishida H."/>
            <person name="Hamamoto M."/>
            <person name="Sugiyama J."/>
        </authorList>
    </citation>
    <scope>NUCLEOTIDE SEQUENCE [LARGE SCALE GENOMIC DNA]</scope>
    <source>
        <strain evidence="4 5">NRRL Y-17804</strain>
    </source>
</reference>
<dbReference type="InterPro" id="IPR011992">
    <property type="entry name" value="EF-hand-dom_pair"/>
</dbReference>
<dbReference type="InterPro" id="IPR040250">
    <property type="entry name" value="Nucleobindin"/>
</dbReference>
<dbReference type="STRING" id="698492.A0A0E9NJA2"/>
<dbReference type="AlphaFoldDB" id="A0A0E9NJA2"/>
<organism evidence="4 5">
    <name type="scientific">Saitoella complicata (strain BCRC 22490 / CBS 7301 / JCM 7358 / NBRC 10748 / NRRL Y-17804)</name>
    <dbReference type="NCBI Taxonomy" id="698492"/>
    <lineage>
        <taxon>Eukaryota</taxon>
        <taxon>Fungi</taxon>
        <taxon>Dikarya</taxon>
        <taxon>Ascomycota</taxon>
        <taxon>Taphrinomycotina</taxon>
        <taxon>Taphrinomycotina incertae sedis</taxon>
        <taxon>Saitoella</taxon>
    </lineage>
</organism>
<dbReference type="GO" id="GO:0005793">
    <property type="term" value="C:endoplasmic reticulum-Golgi intermediate compartment"/>
    <property type="evidence" value="ECO:0007669"/>
    <property type="project" value="TreeGrafter"/>
</dbReference>
<reference evidence="4 5" key="3">
    <citation type="journal article" date="2015" name="Genome Announc.">
        <title>Draft Genome Sequence of the Archiascomycetous Yeast Saitoella complicata.</title>
        <authorList>
            <person name="Yamauchi K."/>
            <person name="Kondo S."/>
            <person name="Hamamoto M."/>
            <person name="Takahashi Y."/>
            <person name="Ogura Y."/>
            <person name="Hayashi T."/>
            <person name="Nishida H."/>
        </authorList>
    </citation>
    <scope>NUCLEOTIDE SEQUENCE [LARGE SCALE GENOMIC DNA]</scope>
    <source>
        <strain evidence="4 5">NRRL Y-17804</strain>
    </source>
</reference>
<dbReference type="EMBL" id="BACD03000023">
    <property type="protein sequence ID" value="GAO49480.1"/>
    <property type="molecule type" value="Genomic_DNA"/>
</dbReference>
<dbReference type="Gene3D" id="1.10.238.10">
    <property type="entry name" value="EF-hand"/>
    <property type="match status" value="1"/>
</dbReference>
<evidence type="ECO:0000256" key="2">
    <source>
        <dbReference type="ARBA" id="ARBA00022837"/>
    </source>
</evidence>
<evidence type="ECO:0000313" key="5">
    <source>
        <dbReference type="Proteomes" id="UP000033140"/>
    </source>
</evidence>
<reference evidence="4 5" key="2">
    <citation type="journal article" date="2014" name="J. Gen. Appl. Microbiol.">
        <title>The early diverging ascomycetous budding yeast Saitoella complicata has three histone deacetylases belonging to the Clr6, Hos2, and Rpd3 lineages.</title>
        <authorList>
            <person name="Nishida H."/>
            <person name="Matsumoto T."/>
            <person name="Kondo S."/>
            <person name="Hamamoto M."/>
            <person name="Yoshikawa H."/>
        </authorList>
    </citation>
    <scope>NUCLEOTIDE SEQUENCE [LARGE SCALE GENOMIC DNA]</scope>
    <source>
        <strain evidence="4 5">NRRL Y-17804</strain>
    </source>
</reference>
<sequence length="233" mass="27011">MLTARSPVGERTAFNVRPRTAWQRWTPTDTKLKHRYRKPVMKGSLALGALLFAASVCGNWVQNHMKEEHQMEYFDWDAFFRLHDLDSDGVLDSQDVRAIYGLDNVKDLTPERKLEIEKTVFAALDADRNGAITLQEFKSFMDANGDLPDFGFEGHHGDDELEFDIHHVMKYHTDPEDSEENWSHPEDIEHFAKHNLEHHDGIDPDTGDHVVVPEGMEDIRIVVQIPEKFRRKH</sequence>
<accession>A0A0E9NJA2</accession>
<evidence type="ECO:0000256" key="1">
    <source>
        <dbReference type="ARBA" id="ARBA00022729"/>
    </source>
</evidence>
<feature type="domain" description="EF-hand" evidence="3">
    <location>
        <begin position="112"/>
        <end position="147"/>
    </location>
</feature>
<dbReference type="PROSITE" id="PS00018">
    <property type="entry name" value="EF_HAND_1"/>
    <property type="match status" value="2"/>
</dbReference>
<protein>
    <recommendedName>
        <fullName evidence="3">EF-hand domain-containing protein</fullName>
    </recommendedName>
</protein>
<dbReference type="GO" id="GO:0005509">
    <property type="term" value="F:calcium ion binding"/>
    <property type="evidence" value="ECO:0007669"/>
    <property type="project" value="InterPro"/>
</dbReference>
<dbReference type="PANTHER" id="PTHR19237">
    <property type="entry name" value="NUCLEOBINDIN"/>
    <property type="match status" value="1"/>
</dbReference>
<gene>
    <name evidence="4" type="ORF">G7K_3630-t1</name>
</gene>
<comment type="caution">
    <text evidence="4">The sequence shown here is derived from an EMBL/GenBank/DDBJ whole genome shotgun (WGS) entry which is preliminary data.</text>
</comment>
<name>A0A0E9NJA2_SAICN</name>
<dbReference type="SMART" id="SM00054">
    <property type="entry name" value="EFh"/>
    <property type="match status" value="2"/>
</dbReference>
<dbReference type="InterPro" id="IPR002048">
    <property type="entry name" value="EF_hand_dom"/>
</dbReference>
<dbReference type="PANTHER" id="PTHR19237:SF20">
    <property type="entry name" value="NUCLEOBINDIN 1"/>
    <property type="match status" value="1"/>
</dbReference>
<evidence type="ECO:0000313" key="4">
    <source>
        <dbReference type="EMBL" id="GAO49480.1"/>
    </source>
</evidence>
<feature type="domain" description="EF-hand" evidence="3">
    <location>
        <begin position="71"/>
        <end position="106"/>
    </location>
</feature>
<keyword evidence="2" id="KW-0106">Calcium</keyword>
<keyword evidence="5" id="KW-1185">Reference proteome</keyword>
<dbReference type="SUPFAM" id="SSF47473">
    <property type="entry name" value="EF-hand"/>
    <property type="match status" value="1"/>
</dbReference>
<proteinExistence type="predicted"/>
<dbReference type="Pfam" id="PF13499">
    <property type="entry name" value="EF-hand_7"/>
    <property type="match status" value="1"/>
</dbReference>
<dbReference type="InterPro" id="IPR018247">
    <property type="entry name" value="EF_Hand_1_Ca_BS"/>
</dbReference>
<evidence type="ECO:0000259" key="3">
    <source>
        <dbReference type="PROSITE" id="PS50222"/>
    </source>
</evidence>
<keyword evidence="1" id="KW-0732">Signal</keyword>
<dbReference type="PROSITE" id="PS50222">
    <property type="entry name" value="EF_HAND_2"/>
    <property type="match status" value="2"/>
</dbReference>